<protein>
    <recommendedName>
        <fullName evidence="5">Sec-independent protein translocase protein TatC</fullName>
    </recommendedName>
</protein>
<dbReference type="NCBIfam" id="TIGR00945">
    <property type="entry name" value="tatC"/>
    <property type="match status" value="1"/>
</dbReference>
<dbReference type="PANTHER" id="PTHR30371:SF0">
    <property type="entry name" value="SEC-INDEPENDENT PROTEIN TRANSLOCASE PROTEIN TATC, CHLOROPLASTIC-RELATED"/>
    <property type="match status" value="1"/>
</dbReference>
<evidence type="ECO:0000313" key="7">
    <source>
        <dbReference type="Proteomes" id="UP000756860"/>
    </source>
</evidence>
<dbReference type="PRINTS" id="PR01840">
    <property type="entry name" value="TATCFAMILY"/>
</dbReference>
<comment type="function">
    <text evidence="5">Part of the twin-arginine translocation (Tat) system that transports large folded proteins containing a characteristic twin-arginine motif in their signal peptide across membranes.</text>
</comment>
<comment type="subunit">
    <text evidence="5">Forms a complex with TatA.</text>
</comment>
<proteinExistence type="inferred from homology"/>
<comment type="caution">
    <text evidence="5">Lacks conserved residue(s) required for the propagation of feature annotation.</text>
</comment>
<organism evidence="6 7">
    <name type="scientific">Geomobilimonas luticola</name>
    <dbReference type="NCBI Taxonomy" id="1114878"/>
    <lineage>
        <taxon>Bacteria</taxon>
        <taxon>Pseudomonadati</taxon>
        <taxon>Thermodesulfobacteriota</taxon>
        <taxon>Desulfuromonadia</taxon>
        <taxon>Geobacterales</taxon>
        <taxon>Geobacteraceae</taxon>
        <taxon>Geomobilimonas</taxon>
    </lineage>
</organism>
<evidence type="ECO:0000256" key="5">
    <source>
        <dbReference type="HAMAP-Rule" id="MF_00902"/>
    </source>
</evidence>
<comment type="similarity">
    <text evidence="5">Belongs to the TatC family.</text>
</comment>
<keyword evidence="2 5" id="KW-0812">Transmembrane</keyword>
<keyword evidence="7" id="KW-1185">Reference proteome</keyword>
<reference evidence="6 7" key="1">
    <citation type="submission" date="2021-05" db="EMBL/GenBank/DDBJ databases">
        <title>The draft genome of Geobacter luticola JCM 17780.</title>
        <authorList>
            <person name="Xu Z."/>
            <person name="Masuda Y."/>
            <person name="Itoh H."/>
            <person name="Senoo K."/>
        </authorList>
    </citation>
    <scope>NUCLEOTIDE SEQUENCE [LARGE SCALE GENOMIC DNA]</scope>
    <source>
        <strain evidence="6 7">JCM 17780</strain>
    </source>
</reference>
<dbReference type="Proteomes" id="UP000756860">
    <property type="component" value="Unassembled WGS sequence"/>
</dbReference>
<keyword evidence="5" id="KW-0813">Transport</keyword>
<keyword evidence="5" id="KW-0653">Protein transport</keyword>
<dbReference type="Pfam" id="PF00902">
    <property type="entry name" value="TatC"/>
    <property type="match status" value="1"/>
</dbReference>
<gene>
    <name evidence="5 6" type="primary">tatC</name>
    <name evidence="6" type="ORF">KI810_08015</name>
</gene>
<keyword evidence="3 5" id="KW-1133">Transmembrane helix</keyword>
<dbReference type="EMBL" id="JAHCVK010000002">
    <property type="protein sequence ID" value="MBT0652998.1"/>
    <property type="molecule type" value="Genomic_DNA"/>
</dbReference>
<comment type="subcellular location">
    <subcellularLocation>
        <location evidence="5">Cell membrane</location>
        <topology evidence="5">Multi-pass membrane protein</topology>
    </subcellularLocation>
    <subcellularLocation>
        <location evidence="1">Membrane</location>
        <topology evidence="1">Multi-pass membrane protein</topology>
    </subcellularLocation>
</comment>
<comment type="caution">
    <text evidence="6">The sequence shown here is derived from an EMBL/GenBank/DDBJ whole genome shotgun (WGS) entry which is preliminary data.</text>
</comment>
<evidence type="ECO:0000256" key="4">
    <source>
        <dbReference type="ARBA" id="ARBA00023136"/>
    </source>
</evidence>
<feature type="transmembrane region" description="Helical" evidence="5">
    <location>
        <begin position="186"/>
        <end position="216"/>
    </location>
</feature>
<keyword evidence="5" id="KW-1003">Cell membrane</keyword>
<dbReference type="HAMAP" id="MF_00902">
    <property type="entry name" value="TatC"/>
    <property type="match status" value="1"/>
</dbReference>
<name>A0ABS5SCA3_9BACT</name>
<keyword evidence="4 5" id="KW-0472">Membrane</keyword>
<sequence>MSENTAMPFIEHLVELRRRLIIIVVAVVIGMGVAWNFSDDLLNFVEKPLSGQTYLTEIKKRVYGEVKLRYPAVYNRYQLDKEITATVRERRLNYSAPLEPFFIQCKISVIAGFILALPIVFYQLWLFIAPGLTLTEKRLVFPFVTVSTISFCVGALFFLIIIWPVIINFSLSYESQGLQSWFNLSAYINFCLRLILVFGLIFELPILALLLARLGVVNYGLLARNRKYALLASSIIAAFHADLITMFVIMVPLYLMYEVSVWVALLFGRKKPVPADAGV</sequence>
<evidence type="ECO:0000256" key="2">
    <source>
        <dbReference type="ARBA" id="ARBA00022692"/>
    </source>
</evidence>
<feature type="transmembrane region" description="Helical" evidence="5">
    <location>
        <begin position="101"/>
        <end position="127"/>
    </location>
</feature>
<keyword evidence="5" id="KW-0811">Translocation</keyword>
<feature type="transmembrane region" description="Helical" evidence="5">
    <location>
        <begin position="228"/>
        <end position="257"/>
    </location>
</feature>
<evidence type="ECO:0000256" key="1">
    <source>
        <dbReference type="ARBA" id="ARBA00004141"/>
    </source>
</evidence>
<evidence type="ECO:0000256" key="3">
    <source>
        <dbReference type="ARBA" id="ARBA00022989"/>
    </source>
</evidence>
<feature type="transmembrane region" description="Helical" evidence="5">
    <location>
        <begin position="20"/>
        <end position="38"/>
    </location>
</feature>
<evidence type="ECO:0000313" key="6">
    <source>
        <dbReference type="EMBL" id="MBT0652998.1"/>
    </source>
</evidence>
<dbReference type="PANTHER" id="PTHR30371">
    <property type="entry name" value="SEC-INDEPENDENT PROTEIN TRANSLOCASE PROTEIN TATC"/>
    <property type="match status" value="1"/>
</dbReference>
<accession>A0ABS5SCA3</accession>
<dbReference type="RefSeq" id="WP_214174984.1">
    <property type="nucleotide sequence ID" value="NZ_JAHCVK010000002.1"/>
</dbReference>
<dbReference type="InterPro" id="IPR002033">
    <property type="entry name" value="TatC"/>
</dbReference>
<feature type="transmembrane region" description="Helical" evidence="5">
    <location>
        <begin position="139"/>
        <end position="166"/>
    </location>
</feature>